<keyword evidence="1" id="KW-1133">Transmembrane helix</keyword>
<reference evidence="2" key="1">
    <citation type="journal article" date="2022" name="Front. Microbiol.">
        <title>Species classification and novel plasmid identifications in Arcobacter cryaerophilus and Arcobacter cryaerophilus-like organisms.</title>
        <authorList>
            <person name="Zhou G."/>
            <person name="Wang M."/>
            <person name="Wang H."/>
            <person name="Chen X."/>
            <person name="Gu Y."/>
            <person name="Shao Z."/>
            <person name="Zhang J."/>
            <person name="Zhang M."/>
        </authorList>
    </citation>
    <scope>NUCLEOTIDE SEQUENCE</scope>
    <source>
        <strain evidence="2">ICDCAC48</strain>
    </source>
</reference>
<evidence type="ECO:0000313" key="2">
    <source>
        <dbReference type="EMBL" id="UYF42493.1"/>
    </source>
</evidence>
<dbReference type="AlphaFoldDB" id="A0AA46NTW4"/>
<feature type="transmembrane region" description="Helical" evidence="1">
    <location>
        <begin position="39"/>
        <end position="61"/>
    </location>
</feature>
<accession>A0AA46NTW4</accession>
<evidence type="ECO:0000313" key="3">
    <source>
        <dbReference type="Proteomes" id="UP001164100"/>
    </source>
</evidence>
<name>A0AA46NTW4_9BACT</name>
<evidence type="ECO:0000256" key="1">
    <source>
        <dbReference type="SAM" id="Phobius"/>
    </source>
</evidence>
<keyword evidence="1" id="KW-0812">Transmembrane</keyword>
<sequence>MLDSFKLNSIKILPKLIIVFVGFGLFFISDIYLKDNIQGLFINISATLISIPIVFIVYEIWQEKTHRKLNESVYSFAKNEMTQNLLKIKEQMKFFMEGAFVYFGNNDIVIDDEDIGNIKLTMREKNQIENIDEEEFENNEDDIYSFEKDTIVPLIYDNRYLYFQILDLDISYLVEDMEKVLNNSFIMERLDDEKTQIIVHLIEALKMLDSFINLHDDLFLKTDIKIDNMEIEKIDKNIYQLVYKEKDYKQILEIKEIFHKTKVYKLSKVYIINPDYCAIFGDLVHEVLDCIKNWIDSGESIFVDYATAKIGKL</sequence>
<dbReference type="RefSeq" id="WP_263514109.1">
    <property type="nucleotide sequence ID" value="NZ_CP099556.1"/>
</dbReference>
<keyword evidence="1" id="KW-0472">Membrane</keyword>
<dbReference type="EMBL" id="CP099556">
    <property type="protein sequence ID" value="UYF42493.1"/>
    <property type="molecule type" value="Genomic_DNA"/>
</dbReference>
<dbReference type="Proteomes" id="UP001164100">
    <property type="component" value="Chromosome"/>
</dbReference>
<organism evidence="2 3">
    <name type="scientific">Aliarcobacter cryaerophilus</name>
    <dbReference type="NCBI Taxonomy" id="28198"/>
    <lineage>
        <taxon>Bacteria</taxon>
        <taxon>Pseudomonadati</taxon>
        <taxon>Campylobacterota</taxon>
        <taxon>Epsilonproteobacteria</taxon>
        <taxon>Campylobacterales</taxon>
        <taxon>Arcobacteraceae</taxon>
        <taxon>Aliarcobacter</taxon>
    </lineage>
</organism>
<gene>
    <name evidence="2" type="ORF">NGX11_06175</name>
</gene>
<protein>
    <submittedName>
        <fullName evidence="2">Uncharacterized protein</fullName>
    </submittedName>
</protein>
<feature type="transmembrane region" description="Helical" evidence="1">
    <location>
        <begin position="12"/>
        <end position="33"/>
    </location>
</feature>
<proteinExistence type="predicted"/>